<dbReference type="GO" id="GO:0005634">
    <property type="term" value="C:nucleus"/>
    <property type="evidence" value="ECO:0007669"/>
    <property type="project" value="TreeGrafter"/>
</dbReference>
<feature type="non-terminal residue" evidence="4">
    <location>
        <position position="1"/>
    </location>
</feature>
<protein>
    <submittedName>
        <fullName evidence="4">Bag family molecular chaperone regulator 4</fullName>
    </submittedName>
</protein>
<dbReference type="Pfam" id="PF02179">
    <property type="entry name" value="BAG"/>
    <property type="match status" value="1"/>
</dbReference>
<dbReference type="GO" id="GO:0005829">
    <property type="term" value="C:cytosol"/>
    <property type="evidence" value="ECO:0007669"/>
    <property type="project" value="TreeGrafter"/>
</dbReference>
<reference evidence="4" key="1">
    <citation type="submission" date="2016-07" db="EMBL/GenBank/DDBJ databases">
        <title>Salivary Glands transcriptome analysis on engorged females of Ornithodoros brasiliensis (Acari:Argasidae).</title>
        <authorList>
            <person name="Simons S.M."/>
            <person name="Carvalho E."/>
            <person name="Junqueira-de-Azevedo I."/>
            <person name="Ho P.L."/>
            <person name="Giovanni D."/>
            <person name="Mendonca R."/>
            <person name="Onofrio V."/>
            <person name="Landulfo G."/>
            <person name="Ramirez D."/>
            <person name="Barros-Battesti D."/>
        </authorList>
    </citation>
    <scope>NUCLEOTIDE SEQUENCE</scope>
    <source>
        <strain evidence="4">Female</strain>
        <tissue evidence="4">Salivary gland</tissue>
    </source>
</reference>
<dbReference type="SMART" id="SM00264">
    <property type="entry name" value="BAG"/>
    <property type="match status" value="1"/>
</dbReference>
<feature type="compositionally biased region" description="Basic and acidic residues" evidence="2">
    <location>
        <begin position="38"/>
        <end position="48"/>
    </location>
</feature>
<sequence length="407" mass="43185">SPKVSSPVEKKIHTIPIQVMGGDGASGEHLAKSSVSREGMHGEPRATPERSWANTFPRQKCQQTPNKSAPNATAKSASGGTIPSSGQKAGPSGGQNFRSTLPTSPPMSPPMSPPKAPQRSSSGSSRGPMSPEEAIRRINMELKDLLEQVNNFSGEMGDKQYRFLDEMLTRLMLRLDNIDPAGSDTIRQMRKQAICDVQRVLNRLEERVCRELVPVDDMTIAEQDQNGSEADNHAEPTHQVEPPPSPPSPQSPPHASMDERSGYASFKGSSSNFASSCNICPIAVPGGPESTEPMDDSRAGADGPVEVSVTLGESHVPQPVDLTSSGEMLSANVDTTVTASGGDHDANLSQLDPDASSMADLARCKSVEDGVCTPFNENALSAASNLMEASSRDLSDCSVQESGYTDL</sequence>
<organism evidence="4">
    <name type="scientific">Ornithodoros brasiliensis</name>
    <name type="common">Mouro tick</name>
    <dbReference type="NCBI Taxonomy" id="888526"/>
    <lineage>
        <taxon>Eukaryota</taxon>
        <taxon>Metazoa</taxon>
        <taxon>Ecdysozoa</taxon>
        <taxon>Arthropoda</taxon>
        <taxon>Chelicerata</taxon>
        <taxon>Arachnida</taxon>
        <taxon>Acari</taxon>
        <taxon>Parasitiformes</taxon>
        <taxon>Ixodida</taxon>
        <taxon>Ixodoidea</taxon>
        <taxon>Argasidae</taxon>
        <taxon>Ornithodorinae</taxon>
        <taxon>Ornithodoros</taxon>
    </lineage>
</organism>
<evidence type="ECO:0000256" key="2">
    <source>
        <dbReference type="SAM" id="MobiDB-lite"/>
    </source>
</evidence>
<dbReference type="GO" id="GO:0050821">
    <property type="term" value="P:protein stabilization"/>
    <property type="evidence" value="ECO:0007669"/>
    <property type="project" value="TreeGrafter"/>
</dbReference>
<feature type="compositionally biased region" description="Low complexity" evidence="2">
    <location>
        <begin position="119"/>
        <end position="131"/>
    </location>
</feature>
<feature type="region of interest" description="Disordered" evidence="2">
    <location>
        <begin position="284"/>
        <end position="304"/>
    </location>
</feature>
<dbReference type="GO" id="GO:0016020">
    <property type="term" value="C:membrane"/>
    <property type="evidence" value="ECO:0007669"/>
    <property type="project" value="TreeGrafter"/>
</dbReference>
<dbReference type="GO" id="GO:0000774">
    <property type="term" value="F:adenyl-nucleotide exchange factor activity"/>
    <property type="evidence" value="ECO:0007669"/>
    <property type="project" value="TreeGrafter"/>
</dbReference>
<dbReference type="SUPFAM" id="SSF63491">
    <property type="entry name" value="BAG domain"/>
    <property type="match status" value="1"/>
</dbReference>
<dbReference type="PANTHER" id="PTHR12329:SF5">
    <property type="entry name" value="STARVIN, ISOFORM E"/>
    <property type="match status" value="1"/>
</dbReference>
<accession>A0A1D2AHM6</accession>
<dbReference type="InterPro" id="IPR003103">
    <property type="entry name" value="BAG_domain"/>
</dbReference>
<dbReference type="Gene3D" id="1.20.58.120">
    <property type="entry name" value="BAG domain"/>
    <property type="match status" value="1"/>
</dbReference>
<keyword evidence="1" id="KW-0143">Chaperone</keyword>
<proteinExistence type="predicted"/>
<feature type="domain" description="BAG" evidence="3">
    <location>
        <begin position="134"/>
        <end position="208"/>
    </location>
</feature>
<evidence type="ECO:0000259" key="3">
    <source>
        <dbReference type="PROSITE" id="PS51035"/>
    </source>
</evidence>
<feature type="compositionally biased region" description="Pro residues" evidence="2">
    <location>
        <begin position="103"/>
        <end position="116"/>
    </location>
</feature>
<dbReference type="GO" id="GO:0051087">
    <property type="term" value="F:protein-folding chaperone binding"/>
    <property type="evidence" value="ECO:0007669"/>
    <property type="project" value="InterPro"/>
</dbReference>
<dbReference type="PROSITE" id="PS51035">
    <property type="entry name" value="BAG"/>
    <property type="match status" value="1"/>
</dbReference>
<dbReference type="PANTHER" id="PTHR12329">
    <property type="entry name" value="BCL2-ASSOCIATED ATHANOGENE"/>
    <property type="match status" value="1"/>
</dbReference>
<name>A0A1D2AHM6_ORNBR</name>
<dbReference type="InterPro" id="IPR036533">
    <property type="entry name" value="BAG_dom_sf"/>
</dbReference>
<dbReference type="InterPro" id="IPR039773">
    <property type="entry name" value="BAG_chaperone_regulator"/>
</dbReference>
<evidence type="ECO:0000313" key="4">
    <source>
        <dbReference type="EMBL" id="JAT78702.1"/>
    </source>
</evidence>
<feature type="compositionally biased region" description="Pro residues" evidence="2">
    <location>
        <begin position="241"/>
        <end position="252"/>
    </location>
</feature>
<feature type="compositionally biased region" description="Polar residues" evidence="2">
    <location>
        <begin position="52"/>
        <end position="87"/>
    </location>
</feature>
<feature type="region of interest" description="Disordered" evidence="2">
    <location>
        <begin position="224"/>
        <end position="267"/>
    </location>
</feature>
<dbReference type="EMBL" id="GETE01001301">
    <property type="protein sequence ID" value="JAT78702.1"/>
    <property type="molecule type" value="Transcribed_RNA"/>
</dbReference>
<dbReference type="AlphaFoldDB" id="A0A1D2AHM6"/>
<feature type="region of interest" description="Disordered" evidence="2">
    <location>
        <begin position="1"/>
        <end position="131"/>
    </location>
</feature>
<evidence type="ECO:0000256" key="1">
    <source>
        <dbReference type="ARBA" id="ARBA00023186"/>
    </source>
</evidence>